<dbReference type="Proteomes" id="UP000030764">
    <property type="component" value="Unassembled WGS sequence"/>
</dbReference>
<proteinExistence type="predicted"/>
<dbReference type="Pfam" id="PF00620">
    <property type="entry name" value="RhoGAP"/>
    <property type="match status" value="1"/>
</dbReference>
<keyword evidence="8" id="KW-1185">Reference proteome</keyword>
<dbReference type="EMBL" id="KL367484">
    <property type="protein sequence ID" value="KFD71087.1"/>
    <property type="molecule type" value="Genomic_DNA"/>
</dbReference>
<evidence type="ECO:0000256" key="1">
    <source>
        <dbReference type="ARBA" id="ARBA00004146"/>
    </source>
</evidence>
<dbReference type="AlphaFoldDB" id="A0A085NNP1"/>
<dbReference type="SMART" id="SM00324">
    <property type="entry name" value="RhoGAP"/>
    <property type="match status" value="1"/>
</dbReference>
<dbReference type="FunFam" id="2.60.40.10:FF:000132">
    <property type="entry name" value="Inositol polyphosphate 5-phosphatase OCRL-1 isoform b"/>
    <property type="match status" value="1"/>
</dbReference>
<reference evidence="7 8" key="1">
    <citation type="journal article" date="2014" name="Nat. Genet.">
        <title>Genome and transcriptome of the porcine whipworm Trichuris suis.</title>
        <authorList>
            <person name="Jex A.R."/>
            <person name="Nejsum P."/>
            <person name="Schwarz E.M."/>
            <person name="Hu L."/>
            <person name="Young N.D."/>
            <person name="Hall R.S."/>
            <person name="Korhonen P.K."/>
            <person name="Liao S."/>
            <person name="Thamsborg S."/>
            <person name="Xia J."/>
            <person name="Xu P."/>
            <person name="Wang S."/>
            <person name="Scheerlinck J.P."/>
            <person name="Hofmann A."/>
            <person name="Sternberg P.W."/>
            <person name="Wang J."/>
            <person name="Gasser R.B."/>
        </authorList>
    </citation>
    <scope>NUCLEOTIDE SEQUENCE [LARGE SCALE GENOMIC DNA]</scope>
    <source>
        <strain evidence="7">DCEP-RM93F</strain>
        <strain evidence="6">DCEP-RM93M</strain>
    </source>
</reference>
<organism evidence="7">
    <name type="scientific">Trichuris suis</name>
    <name type="common">pig whipworm</name>
    <dbReference type="NCBI Taxonomy" id="68888"/>
    <lineage>
        <taxon>Eukaryota</taxon>
        <taxon>Metazoa</taxon>
        <taxon>Ecdysozoa</taxon>
        <taxon>Nematoda</taxon>
        <taxon>Enoplea</taxon>
        <taxon>Dorylaimia</taxon>
        <taxon>Trichinellida</taxon>
        <taxon>Trichuridae</taxon>
        <taxon>Trichuris</taxon>
    </lineage>
</organism>
<dbReference type="SUPFAM" id="SSF48350">
    <property type="entry name" value="GTPase activation domain, GAP"/>
    <property type="match status" value="1"/>
</dbReference>
<evidence type="ECO:0000256" key="2">
    <source>
        <dbReference type="ARBA" id="ARBA00004580"/>
    </source>
</evidence>
<dbReference type="SMART" id="SM00128">
    <property type="entry name" value="IPPc"/>
    <property type="match status" value="1"/>
</dbReference>
<dbReference type="InterPro" id="IPR000300">
    <property type="entry name" value="IPPc"/>
</dbReference>
<dbReference type="Pfam" id="PF22669">
    <property type="entry name" value="Exo_endo_phos2"/>
    <property type="match status" value="1"/>
</dbReference>
<gene>
    <name evidence="6" type="ORF">M513_02661</name>
    <name evidence="7" type="ORF">M514_02661</name>
</gene>
<evidence type="ECO:0000313" key="6">
    <source>
        <dbReference type="EMBL" id="KFD56557.1"/>
    </source>
</evidence>
<evidence type="ECO:0000313" key="7">
    <source>
        <dbReference type="EMBL" id="KFD71087.1"/>
    </source>
</evidence>
<dbReference type="GO" id="GO:0004439">
    <property type="term" value="F:phosphatidylinositol-4,5-bisphosphate 5-phosphatase activity"/>
    <property type="evidence" value="ECO:0007669"/>
    <property type="project" value="TreeGrafter"/>
</dbReference>
<dbReference type="SUPFAM" id="SSF56219">
    <property type="entry name" value="DNase I-like"/>
    <property type="match status" value="1"/>
</dbReference>
<dbReference type="GO" id="GO:0046856">
    <property type="term" value="P:phosphatidylinositol dephosphorylation"/>
    <property type="evidence" value="ECO:0007669"/>
    <property type="project" value="InterPro"/>
</dbReference>
<dbReference type="GO" id="GO:0031901">
    <property type="term" value="C:early endosome membrane"/>
    <property type="evidence" value="ECO:0007669"/>
    <property type="project" value="UniProtKB-SubCell"/>
</dbReference>
<keyword evidence="4" id="KW-0968">Cytoplasmic vesicle</keyword>
<dbReference type="Pfam" id="PF21310">
    <property type="entry name" value="OCRL-like_ASH"/>
    <property type="match status" value="1"/>
</dbReference>
<dbReference type="Gene3D" id="1.10.555.10">
    <property type="entry name" value="Rho GTPase activation protein"/>
    <property type="match status" value="1"/>
</dbReference>
<sequence>MADHNSSGAFDLEENHFAVDGAEVLAATQQPESTLLANASSMFYNHRNSIAESGGVVSYILQLRENEYCTYKKVRLFVCTFNVNGQSPSGCDLSPLLEDQITPPADLYVFGFQELDLSQQTFLFDTTVREEQWARTVYVQLLKLGTYFEVKRVRLVGIYLLLYASEELYLRNFIRDIDVAAVGTGLLNRLGNKGGVSIRFRIFDSTCCLVNCHFASGVDELERRNQDYRVISKIQFDRFTDSFERLGIFDHDYIFWFGDMNYRLQNAERYMLDRANRNELHTQFLKYDQLADMRCRGLIFQDFKEGAIEFLPTYKYDIGTDNWDSSEKFRVPAWCDRILWSGDGKVRQLLYDSVQPIRLSDHKPVRALFELEAKVVDQQKYKVVFESALKESDRLENEWLPQVALSALEFTFGKVAFLEPQCQTLTITNTGRVPVHFEFSPKPGEQAFCKPWLLVTPGSHKIKVGEKCLVDVQVLIDKETVWAINEGRERLTDILVLHLNQGKDFFITVGATYVRSCFGISLETLANITYPVRGIPTGDLLHLDSPVRPPRKVPPSVPKEVFRLVEYIRQNGLDQEGLFSQAGSHAEFLTIRDALDVGCPEVLPGSVHSAAEALLRFFDSLPEPLIPWSCRDLCLQCSHDSELCKRAVRMFPTSHLATFTYLLNFLKEVVKHEANNQCTAEIIGVIFAPILCRFKQSKSEGASSRQLALQQKLQLAGRFLVTLLKSDQSAQTARMKKLFEKLRMRVPTVLWILPSGRYTKIVGELVNKPKAPISPFQLSMSTVGDQFGGQKVSTGHQLRRYFRPAKGIYFRHASVQIDIGAEVIEFAATSANDEKCRLGRVGREGRNR</sequence>
<evidence type="ECO:0000259" key="5">
    <source>
        <dbReference type="PROSITE" id="PS50238"/>
    </source>
</evidence>
<dbReference type="InterPro" id="IPR046985">
    <property type="entry name" value="IP5"/>
</dbReference>
<feature type="domain" description="Rho-GAP" evidence="5">
    <location>
        <begin position="541"/>
        <end position="731"/>
    </location>
</feature>
<dbReference type="InterPro" id="IPR000198">
    <property type="entry name" value="RhoGAP_dom"/>
</dbReference>
<dbReference type="Gene3D" id="2.60.40.10">
    <property type="entry name" value="Immunoglobulins"/>
    <property type="match status" value="1"/>
</dbReference>
<dbReference type="InterPro" id="IPR036691">
    <property type="entry name" value="Endo/exonu/phosph_ase_sf"/>
</dbReference>
<dbReference type="Proteomes" id="UP000030758">
    <property type="component" value="Unassembled WGS sequence"/>
</dbReference>
<name>A0A085NNP1_9BILA</name>
<dbReference type="InterPro" id="IPR013783">
    <property type="entry name" value="Ig-like_fold"/>
</dbReference>
<protein>
    <recommendedName>
        <fullName evidence="5">Rho-GAP domain-containing protein</fullName>
    </recommendedName>
</protein>
<dbReference type="GO" id="GO:0007165">
    <property type="term" value="P:signal transduction"/>
    <property type="evidence" value="ECO:0007669"/>
    <property type="project" value="InterPro"/>
</dbReference>
<evidence type="ECO:0000256" key="4">
    <source>
        <dbReference type="ARBA" id="ARBA00023329"/>
    </source>
</evidence>
<keyword evidence="3" id="KW-0967">Endosome</keyword>
<evidence type="ECO:0000256" key="3">
    <source>
        <dbReference type="ARBA" id="ARBA00022753"/>
    </source>
</evidence>
<dbReference type="EMBL" id="KL363193">
    <property type="protein sequence ID" value="KFD56557.1"/>
    <property type="molecule type" value="Genomic_DNA"/>
</dbReference>
<dbReference type="InterPro" id="IPR048869">
    <property type="entry name" value="OCRL-1_2_ASH"/>
</dbReference>
<accession>A0A085NNP1</accession>
<dbReference type="PANTHER" id="PTHR11200:SF300">
    <property type="entry name" value="TYPE II INOSITOL 1,4,5-TRISPHOSPHATE 5-PHOSPHATASE"/>
    <property type="match status" value="1"/>
</dbReference>
<dbReference type="PANTHER" id="PTHR11200">
    <property type="entry name" value="INOSITOL 5-PHOSPHATASE"/>
    <property type="match status" value="1"/>
</dbReference>
<dbReference type="InterPro" id="IPR008936">
    <property type="entry name" value="Rho_GTPase_activation_prot"/>
</dbReference>
<dbReference type="GO" id="GO:0030670">
    <property type="term" value="C:phagocytic vesicle membrane"/>
    <property type="evidence" value="ECO:0007669"/>
    <property type="project" value="UniProtKB-SubCell"/>
</dbReference>
<dbReference type="Gene3D" id="3.60.10.10">
    <property type="entry name" value="Endonuclease/exonuclease/phosphatase"/>
    <property type="match status" value="1"/>
</dbReference>
<dbReference type="PROSITE" id="PS50238">
    <property type="entry name" value="RHOGAP"/>
    <property type="match status" value="1"/>
</dbReference>
<comment type="subcellular location">
    <subcellularLocation>
        <location evidence="2">Cytoplasmic vesicle</location>
        <location evidence="2">Phagosome membrane</location>
    </subcellularLocation>
    <subcellularLocation>
        <location evidence="1">Early endosome membrane</location>
    </subcellularLocation>
</comment>
<evidence type="ECO:0000313" key="8">
    <source>
        <dbReference type="Proteomes" id="UP000030764"/>
    </source>
</evidence>